<feature type="domain" description="GGDEF" evidence="4">
    <location>
        <begin position="115"/>
        <end position="247"/>
    </location>
</feature>
<protein>
    <recommendedName>
        <fullName evidence="1">diguanylate cyclase</fullName>
        <ecNumber evidence="1">2.7.7.65</ecNumber>
    </recommendedName>
</protein>
<keyword evidence="3" id="KW-1133">Transmembrane helix</keyword>
<dbReference type="EC" id="2.7.7.65" evidence="1"/>
<dbReference type="Gene3D" id="3.30.70.270">
    <property type="match status" value="1"/>
</dbReference>
<keyword evidence="6" id="KW-1185">Reference proteome</keyword>
<dbReference type="PANTHER" id="PTHR45138:SF9">
    <property type="entry name" value="DIGUANYLATE CYCLASE DGCM-RELATED"/>
    <property type="match status" value="1"/>
</dbReference>
<gene>
    <name evidence="5" type="ORF">NGM99_04740</name>
</gene>
<organism evidence="5 6">
    <name type="scientific">Mesorhizobium liriopis</name>
    <dbReference type="NCBI Taxonomy" id="2953882"/>
    <lineage>
        <taxon>Bacteria</taxon>
        <taxon>Pseudomonadati</taxon>
        <taxon>Pseudomonadota</taxon>
        <taxon>Alphaproteobacteria</taxon>
        <taxon>Hyphomicrobiales</taxon>
        <taxon>Phyllobacteriaceae</taxon>
        <taxon>Mesorhizobium</taxon>
    </lineage>
</organism>
<proteinExistence type="predicted"/>
<dbReference type="Pfam" id="PF00990">
    <property type="entry name" value="GGDEF"/>
    <property type="match status" value="1"/>
</dbReference>
<dbReference type="CDD" id="cd01949">
    <property type="entry name" value="GGDEF"/>
    <property type="match status" value="1"/>
</dbReference>
<dbReference type="InterPro" id="IPR000160">
    <property type="entry name" value="GGDEF_dom"/>
</dbReference>
<evidence type="ECO:0000313" key="5">
    <source>
        <dbReference type="EMBL" id="MCO6049093.1"/>
    </source>
</evidence>
<dbReference type="PROSITE" id="PS50887">
    <property type="entry name" value="GGDEF"/>
    <property type="match status" value="1"/>
</dbReference>
<dbReference type="InterPro" id="IPR050469">
    <property type="entry name" value="Diguanylate_Cyclase"/>
</dbReference>
<sequence length="265" mass="28768">MKLLAPTGWPRVFAVTIVGTLFCIDAALYVDSFNFPHLSPEALQWAILTDIFLPLVLAGTMLFALMFQMRRLAIVQEELQKLACTDSLTTVLNRGAFTMLVEAYLEKAAKQADLRSGAMLVIDADHFKAVNDQLGHDSGDKALKLIAHSIRDCLREGDIVGRLGGEEFGVFLPGAHPSQCESVAERIRQAIAGLQFSPKNGHWPLSVSVGGLTFADRSNFEKLYSEADACLYEAKRAGRNRVLIRSLLGAKLEIGLPPGLSGAAA</sequence>
<evidence type="ECO:0000256" key="2">
    <source>
        <dbReference type="ARBA" id="ARBA00034247"/>
    </source>
</evidence>
<feature type="transmembrane region" description="Helical" evidence="3">
    <location>
        <begin position="42"/>
        <end position="67"/>
    </location>
</feature>
<evidence type="ECO:0000313" key="6">
    <source>
        <dbReference type="Proteomes" id="UP001205906"/>
    </source>
</evidence>
<dbReference type="InterPro" id="IPR043128">
    <property type="entry name" value="Rev_trsase/Diguanyl_cyclase"/>
</dbReference>
<dbReference type="SMART" id="SM00267">
    <property type="entry name" value="GGDEF"/>
    <property type="match status" value="1"/>
</dbReference>
<accession>A0ABT1C371</accession>
<dbReference type="NCBIfam" id="TIGR00254">
    <property type="entry name" value="GGDEF"/>
    <property type="match status" value="1"/>
</dbReference>
<comment type="catalytic activity">
    <reaction evidence="2">
        <text>2 GTP = 3',3'-c-di-GMP + 2 diphosphate</text>
        <dbReference type="Rhea" id="RHEA:24898"/>
        <dbReference type="ChEBI" id="CHEBI:33019"/>
        <dbReference type="ChEBI" id="CHEBI:37565"/>
        <dbReference type="ChEBI" id="CHEBI:58805"/>
        <dbReference type="EC" id="2.7.7.65"/>
    </reaction>
</comment>
<dbReference type="RefSeq" id="WP_252816493.1">
    <property type="nucleotide sequence ID" value="NZ_JAMXQS010000002.1"/>
</dbReference>
<comment type="caution">
    <text evidence="5">The sequence shown here is derived from an EMBL/GenBank/DDBJ whole genome shotgun (WGS) entry which is preliminary data.</text>
</comment>
<keyword evidence="3" id="KW-0472">Membrane</keyword>
<evidence type="ECO:0000256" key="1">
    <source>
        <dbReference type="ARBA" id="ARBA00012528"/>
    </source>
</evidence>
<evidence type="ECO:0000259" key="4">
    <source>
        <dbReference type="PROSITE" id="PS50887"/>
    </source>
</evidence>
<dbReference type="InterPro" id="IPR029787">
    <property type="entry name" value="Nucleotide_cyclase"/>
</dbReference>
<dbReference type="SUPFAM" id="SSF55073">
    <property type="entry name" value="Nucleotide cyclase"/>
    <property type="match status" value="1"/>
</dbReference>
<dbReference type="Proteomes" id="UP001205906">
    <property type="component" value="Unassembled WGS sequence"/>
</dbReference>
<reference evidence="5 6" key="1">
    <citation type="submission" date="2022-06" db="EMBL/GenBank/DDBJ databases">
        <title>Mesorhizobium sp. strain RP14 Genome sequencing and assembly.</title>
        <authorList>
            <person name="Kim I."/>
        </authorList>
    </citation>
    <scope>NUCLEOTIDE SEQUENCE [LARGE SCALE GENOMIC DNA]</scope>
    <source>
        <strain evidence="6">RP14(2022)</strain>
    </source>
</reference>
<name>A0ABT1C371_9HYPH</name>
<feature type="transmembrane region" description="Helical" evidence="3">
    <location>
        <begin position="12"/>
        <end position="30"/>
    </location>
</feature>
<dbReference type="PANTHER" id="PTHR45138">
    <property type="entry name" value="REGULATORY COMPONENTS OF SENSORY TRANSDUCTION SYSTEM"/>
    <property type="match status" value="1"/>
</dbReference>
<evidence type="ECO:0000256" key="3">
    <source>
        <dbReference type="SAM" id="Phobius"/>
    </source>
</evidence>
<keyword evidence="3" id="KW-0812">Transmembrane</keyword>
<dbReference type="EMBL" id="JAMXQS010000002">
    <property type="protein sequence ID" value="MCO6049093.1"/>
    <property type="molecule type" value="Genomic_DNA"/>
</dbReference>